<protein>
    <submittedName>
        <fullName evidence="1">Uncharacterized protein</fullName>
    </submittedName>
</protein>
<gene>
    <name evidence="1" type="ORF">GCM10023331_41090</name>
</gene>
<comment type="caution">
    <text evidence="1">The sequence shown here is derived from an EMBL/GenBank/DDBJ whole genome shotgun (WGS) entry which is preliminary data.</text>
</comment>
<accession>A0ABP9DSU4</accession>
<keyword evidence="2" id="KW-1185">Reference proteome</keyword>
<proteinExistence type="predicted"/>
<evidence type="ECO:0000313" key="1">
    <source>
        <dbReference type="EMBL" id="GAA4852446.1"/>
    </source>
</evidence>
<dbReference type="Proteomes" id="UP001500298">
    <property type="component" value="Unassembled WGS sequence"/>
</dbReference>
<reference evidence="2" key="1">
    <citation type="journal article" date="2019" name="Int. J. Syst. Evol. Microbiol.">
        <title>The Global Catalogue of Microorganisms (GCM) 10K type strain sequencing project: providing services to taxonomists for standard genome sequencing and annotation.</title>
        <authorList>
            <consortium name="The Broad Institute Genomics Platform"/>
            <consortium name="The Broad Institute Genome Sequencing Center for Infectious Disease"/>
            <person name="Wu L."/>
            <person name="Ma J."/>
        </authorList>
    </citation>
    <scope>NUCLEOTIDE SEQUENCE [LARGE SCALE GENOMIC DNA]</scope>
    <source>
        <strain evidence="2">JCM 18326</strain>
    </source>
</reference>
<dbReference type="EMBL" id="BAABJX010000073">
    <property type="protein sequence ID" value="GAA4852446.1"/>
    <property type="molecule type" value="Genomic_DNA"/>
</dbReference>
<organism evidence="1 2">
    <name type="scientific">Algivirga pacifica</name>
    <dbReference type="NCBI Taxonomy" id="1162670"/>
    <lineage>
        <taxon>Bacteria</taxon>
        <taxon>Pseudomonadati</taxon>
        <taxon>Bacteroidota</taxon>
        <taxon>Cytophagia</taxon>
        <taxon>Cytophagales</taxon>
        <taxon>Flammeovirgaceae</taxon>
        <taxon>Algivirga</taxon>
    </lineage>
</organism>
<sequence>MDHIKLLKRFFPLVLLLLSLKCDLELYPPENPDLPPITSEGAGTFGCIIADTVWVPCCSYYEHWANKRAKLNAWGESDSTFEIIAIQGEPVEIYFSLNRKELLLGEEVLLSKAEGTLGGYYDKTNEIAITLRDSVSHACYTATSAVIEMSRMDSVLSGTFEFTLVNDDDESDQVEVRDGRFDVKVNTPVY</sequence>
<name>A0ABP9DSU4_9BACT</name>
<dbReference type="RefSeq" id="WP_345375312.1">
    <property type="nucleotide sequence ID" value="NZ_BAABJX010000073.1"/>
</dbReference>
<evidence type="ECO:0000313" key="2">
    <source>
        <dbReference type="Proteomes" id="UP001500298"/>
    </source>
</evidence>